<protein>
    <submittedName>
        <fullName evidence="2">Uncharacterized protein</fullName>
    </submittedName>
</protein>
<dbReference type="RefSeq" id="WP_093839818.1">
    <property type="nucleotide sequence ID" value="NZ_FOLM01000009.1"/>
</dbReference>
<evidence type="ECO:0000313" key="2">
    <source>
        <dbReference type="EMBL" id="SFD09603.1"/>
    </source>
</evidence>
<reference evidence="2 3" key="1">
    <citation type="submission" date="2016-10" db="EMBL/GenBank/DDBJ databases">
        <authorList>
            <person name="de Groot N.N."/>
        </authorList>
    </citation>
    <scope>NUCLEOTIDE SEQUENCE [LARGE SCALE GENOMIC DNA]</scope>
    <source>
        <strain evidence="2 3">CGMCC 4.5739</strain>
    </source>
</reference>
<dbReference type="EMBL" id="FOLM01000009">
    <property type="protein sequence ID" value="SFD09603.1"/>
    <property type="molecule type" value="Genomic_DNA"/>
</dbReference>
<organism evidence="2 3">
    <name type="scientific">Streptomyces aidingensis</name>
    <dbReference type="NCBI Taxonomy" id="910347"/>
    <lineage>
        <taxon>Bacteria</taxon>
        <taxon>Bacillati</taxon>
        <taxon>Actinomycetota</taxon>
        <taxon>Actinomycetes</taxon>
        <taxon>Kitasatosporales</taxon>
        <taxon>Streptomycetaceae</taxon>
        <taxon>Streptomyces</taxon>
    </lineage>
</organism>
<accession>A0A1I1PRB1</accession>
<gene>
    <name evidence="2" type="ORF">SAMN05421773_109210</name>
</gene>
<name>A0A1I1PRB1_9ACTN</name>
<dbReference type="STRING" id="910347.SAMN05421773_109210"/>
<proteinExistence type="predicted"/>
<evidence type="ECO:0000256" key="1">
    <source>
        <dbReference type="SAM" id="MobiDB-lite"/>
    </source>
</evidence>
<dbReference type="Proteomes" id="UP000199207">
    <property type="component" value="Unassembled WGS sequence"/>
</dbReference>
<dbReference type="AlphaFoldDB" id="A0A1I1PRB1"/>
<keyword evidence="3" id="KW-1185">Reference proteome</keyword>
<sequence length="231" mass="24116">MTTPDPATLPAVTWRDPLDGPAAPEPALVDARAGIHLGTDRDGRPVPLPAPGPAGVRIAVLGESLFGRLVALRLLAVGAQVTADTRVPERWQLMCRAAGGGLSFAQDPAAVWPARPPAPPGRDAGPQALISDRHRPPSPHLADGPWRTVLHVTRAAPRHSPFWARPDVLLALDPGHADAVGRLLGPPAARCTAGLARGEIVLFRSGTAEILRPDIGPGENALLIPARRGHG</sequence>
<evidence type="ECO:0000313" key="3">
    <source>
        <dbReference type="Proteomes" id="UP000199207"/>
    </source>
</evidence>
<feature type="region of interest" description="Disordered" evidence="1">
    <location>
        <begin position="115"/>
        <end position="142"/>
    </location>
</feature>
<feature type="region of interest" description="Disordered" evidence="1">
    <location>
        <begin position="1"/>
        <end position="25"/>
    </location>
</feature>